<dbReference type="KEGG" id="smo:SELMODRAFT_402944"/>
<organism evidence="3">
    <name type="scientific">Selaginella moellendorffii</name>
    <name type="common">Spikemoss</name>
    <dbReference type="NCBI Taxonomy" id="88036"/>
    <lineage>
        <taxon>Eukaryota</taxon>
        <taxon>Viridiplantae</taxon>
        <taxon>Streptophyta</taxon>
        <taxon>Embryophyta</taxon>
        <taxon>Tracheophyta</taxon>
        <taxon>Lycopodiopsida</taxon>
        <taxon>Selaginellales</taxon>
        <taxon>Selaginellaceae</taxon>
        <taxon>Selaginella</taxon>
    </lineage>
</organism>
<evidence type="ECO:0000256" key="1">
    <source>
        <dbReference type="SAM" id="MobiDB-lite"/>
    </source>
</evidence>
<gene>
    <name evidence="2" type="ORF">SELMODRAFT_402944</name>
</gene>
<dbReference type="InParanoid" id="D8QNJ3"/>
<sequence>MGIFRKKMGKPFTEERRNKHTAIRLRRISRPYGNPEAARPGSWRPRTCLRHLESEVAWRRPGRVRGTRHTRRSSRPTCEQRALGGVQGGRSEQVDAAQKALGRTRATAWSTRTVRCSRASSLGFHRRQRGASSIRSAELFDSMPGHLIQAKELFDVVLVRSTVTWASLMEACTHQQPRGAGAGDFQHGELLGPADARPSGKWSSRRFVARILGSGAWTTLWTWLRHPAEHGALLRDWS</sequence>
<accession>D8QNJ3</accession>
<proteinExistence type="predicted"/>
<reference evidence="2 3" key="1">
    <citation type="journal article" date="2011" name="Science">
        <title>The Selaginella genome identifies genetic changes associated with the evolution of vascular plants.</title>
        <authorList>
            <person name="Banks J.A."/>
            <person name="Nishiyama T."/>
            <person name="Hasebe M."/>
            <person name="Bowman J.L."/>
            <person name="Gribskov M."/>
            <person name="dePamphilis C."/>
            <person name="Albert V.A."/>
            <person name="Aono N."/>
            <person name="Aoyama T."/>
            <person name="Ambrose B.A."/>
            <person name="Ashton N.W."/>
            <person name="Axtell M.J."/>
            <person name="Barker E."/>
            <person name="Barker M.S."/>
            <person name="Bennetzen J.L."/>
            <person name="Bonawitz N.D."/>
            <person name="Chapple C."/>
            <person name="Cheng C."/>
            <person name="Correa L.G."/>
            <person name="Dacre M."/>
            <person name="DeBarry J."/>
            <person name="Dreyer I."/>
            <person name="Elias M."/>
            <person name="Engstrom E.M."/>
            <person name="Estelle M."/>
            <person name="Feng L."/>
            <person name="Finet C."/>
            <person name="Floyd S.K."/>
            <person name="Frommer W.B."/>
            <person name="Fujita T."/>
            <person name="Gramzow L."/>
            <person name="Gutensohn M."/>
            <person name="Harholt J."/>
            <person name="Hattori M."/>
            <person name="Heyl A."/>
            <person name="Hirai T."/>
            <person name="Hiwatashi Y."/>
            <person name="Ishikawa M."/>
            <person name="Iwata M."/>
            <person name="Karol K.G."/>
            <person name="Koehler B."/>
            <person name="Kolukisaoglu U."/>
            <person name="Kubo M."/>
            <person name="Kurata T."/>
            <person name="Lalonde S."/>
            <person name="Li K."/>
            <person name="Li Y."/>
            <person name="Litt A."/>
            <person name="Lyons E."/>
            <person name="Manning G."/>
            <person name="Maruyama T."/>
            <person name="Michael T.P."/>
            <person name="Mikami K."/>
            <person name="Miyazaki S."/>
            <person name="Morinaga S."/>
            <person name="Murata T."/>
            <person name="Mueller-Roeber B."/>
            <person name="Nelson D.R."/>
            <person name="Obara M."/>
            <person name="Oguri Y."/>
            <person name="Olmstead R.G."/>
            <person name="Onodera N."/>
            <person name="Petersen B.L."/>
            <person name="Pils B."/>
            <person name="Prigge M."/>
            <person name="Rensing S.A."/>
            <person name="Riano-Pachon D.M."/>
            <person name="Roberts A.W."/>
            <person name="Sato Y."/>
            <person name="Scheller H.V."/>
            <person name="Schulz B."/>
            <person name="Schulz C."/>
            <person name="Shakirov E.V."/>
            <person name="Shibagaki N."/>
            <person name="Shinohara N."/>
            <person name="Shippen D.E."/>
            <person name="Soerensen I."/>
            <person name="Sotooka R."/>
            <person name="Sugimoto N."/>
            <person name="Sugita M."/>
            <person name="Sumikawa N."/>
            <person name="Tanurdzic M."/>
            <person name="Theissen G."/>
            <person name="Ulvskov P."/>
            <person name="Wakazuki S."/>
            <person name="Weng J.K."/>
            <person name="Willats W.W."/>
            <person name="Wipf D."/>
            <person name="Wolf P.G."/>
            <person name="Yang L."/>
            <person name="Zimmer A.D."/>
            <person name="Zhu Q."/>
            <person name="Mitros T."/>
            <person name="Hellsten U."/>
            <person name="Loque D."/>
            <person name="Otillar R."/>
            <person name="Salamov A."/>
            <person name="Schmutz J."/>
            <person name="Shapiro H."/>
            <person name="Lindquist E."/>
            <person name="Lucas S."/>
            <person name="Rokhsar D."/>
            <person name="Grigoriev I.V."/>
        </authorList>
    </citation>
    <scope>NUCLEOTIDE SEQUENCE [LARGE SCALE GENOMIC DNA]</scope>
</reference>
<evidence type="ECO:0000313" key="2">
    <source>
        <dbReference type="EMBL" id="EFJ38112.1"/>
    </source>
</evidence>
<name>D8QNJ3_SELML</name>
<protein>
    <submittedName>
        <fullName evidence="2">Uncharacterized protein</fullName>
    </submittedName>
</protein>
<dbReference type="HOGENOM" id="CLU_1167562_0_0_1"/>
<feature type="region of interest" description="Disordered" evidence="1">
    <location>
        <begin position="62"/>
        <end position="91"/>
    </location>
</feature>
<keyword evidence="3" id="KW-1185">Reference proteome</keyword>
<dbReference type="EMBL" id="GL377565">
    <property type="protein sequence ID" value="EFJ38112.1"/>
    <property type="molecule type" value="Genomic_DNA"/>
</dbReference>
<evidence type="ECO:0000313" key="3">
    <source>
        <dbReference type="Proteomes" id="UP000001514"/>
    </source>
</evidence>
<dbReference type="Gramene" id="EFJ38112">
    <property type="protein sequence ID" value="EFJ38112"/>
    <property type="gene ID" value="SELMODRAFT_402944"/>
</dbReference>
<dbReference type="AlphaFoldDB" id="D8QNJ3"/>
<dbReference type="Proteomes" id="UP000001514">
    <property type="component" value="Unassembled WGS sequence"/>
</dbReference>
<feature type="compositionally biased region" description="Basic residues" evidence="1">
    <location>
        <begin position="62"/>
        <end position="74"/>
    </location>
</feature>